<accession>A0A1F5KIP7</accession>
<dbReference type="EMBL" id="MFDD01000006">
    <property type="protein sequence ID" value="OGE40714.1"/>
    <property type="molecule type" value="Genomic_DNA"/>
</dbReference>
<dbReference type="Proteomes" id="UP000177328">
    <property type="component" value="Unassembled WGS sequence"/>
</dbReference>
<name>A0A1F5KIP7_9BACT</name>
<evidence type="ECO:0000313" key="2">
    <source>
        <dbReference type="Proteomes" id="UP000177328"/>
    </source>
</evidence>
<dbReference type="AlphaFoldDB" id="A0A1F5KIP7"/>
<reference evidence="1 2" key="1">
    <citation type="journal article" date="2016" name="Nat. Commun.">
        <title>Thousands of microbial genomes shed light on interconnected biogeochemical processes in an aquifer system.</title>
        <authorList>
            <person name="Anantharaman K."/>
            <person name="Brown C.T."/>
            <person name="Hug L.A."/>
            <person name="Sharon I."/>
            <person name="Castelle C.J."/>
            <person name="Probst A.J."/>
            <person name="Thomas B.C."/>
            <person name="Singh A."/>
            <person name="Wilkins M.J."/>
            <person name="Karaoz U."/>
            <person name="Brodie E.L."/>
            <person name="Williams K.H."/>
            <person name="Hubbard S.S."/>
            <person name="Banfield J.F."/>
        </authorList>
    </citation>
    <scope>NUCLEOTIDE SEQUENCE [LARGE SCALE GENOMIC DNA]</scope>
</reference>
<sequence>MLDKNDLNQIKGLLEQQTENFDQKLEKQSASIDKQFKSMKQEILRAIRKSENAIIAYFDDAYFELRKRVERIEEYLKLPPLTG</sequence>
<gene>
    <name evidence="1" type="ORF">A3D25_05570</name>
</gene>
<evidence type="ECO:0000313" key="1">
    <source>
        <dbReference type="EMBL" id="OGE40714.1"/>
    </source>
</evidence>
<protein>
    <submittedName>
        <fullName evidence="1">Uncharacterized protein</fullName>
    </submittedName>
</protein>
<organism evidence="1 2">
    <name type="scientific">Candidatus Daviesbacteria bacterium RIFCSPHIGHO2_02_FULL_43_12</name>
    <dbReference type="NCBI Taxonomy" id="1797776"/>
    <lineage>
        <taxon>Bacteria</taxon>
        <taxon>Candidatus Daviesiibacteriota</taxon>
    </lineage>
</organism>
<comment type="caution">
    <text evidence="1">The sequence shown here is derived from an EMBL/GenBank/DDBJ whole genome shotgun (WGS) entry which is preliminary data.</text>
</comment>
<proteinExistence type="predicted"/>